<dbReference type="GO" id="GO:0061603">
    <property type="term" value="F:molybdenum cofactor guanylyltransferase activity"/>
    <property type="evidence" value="ECO:0007669"/>
    <property type="project" value="UniProtKB-EC"/>
</dbReference>
<keyword evidence="5 8" id="KW-0460">Magnesium</keyword>
<feature type="binding site" evidence="8">
    <location>
        <position position="110"/>
    </location>
    <ligand>
        <name>GTP</name>
        <dbReference type="ChEBI" id="CHEBI:37565"/>
    </ligand>
</feature>
<reference evidence="10 11" key="1">
    <citation type="submission" date="2019-11" db="EMBL/GenBank/DDBJ databases">
        <title>Gordonia sp. nov., a novel actinobacterium isolated from mangrove soil in Hainan.</title>
        <authorList>
            <person name="Huang X."/>
            <person name="Xie Y."/>
            <person name="Chu X."/>
            <person name="Xiao K."/>
        </authorList>
    </citation>
    <scope>NUCLEOTIDE SEQUENCE [LARGE SCALE GENOMIC DNA]</scope>
    <source>
        <strain evidence="10 11">HNM0687</strain>
    </source>
</reference>
<evidence type="ECO:0000313" key="11">
    <source>
        <dbReference type="Proteomes" id="UP000475545"/>
    </source>
</evidence>
<name>A0A6L7GSL8_9ACTN</name>
<dbReference type="InterPro" id="IPR025877">
    <property type="entry name" value="MobA-like_NTP_Trfase"/>
</dbReference>
<keyword evidence="4 8" id="KW-0547">Nucleotide-binding</keyword>
<comment type="subcellular location">
    <subcellularLocation>
        <location evidence="8">Cytoplasm</location>
    </subcellularLocation>
</comment>
<dbReference type="GO" id="GO:0005525">
    <property type="term" value="F:GTP binding"/>
    <property type="evidence" value="ECO:0007669"/>
    <property type="project" value="UniProtKB-UniRule"/>
</dbReference>
<sequence length="201" mass="21199">MAQQDVDRVAGIVLAGGRSRRMGRDKAALDWAGEPMLARVVRTVGERCDPVLVVAPEESAAYQGLYGTGGPEAQWVTDETPGGGPLAGLAVGLARAADAGATWAFVCATDMPLIEPELIDELVRGITASTQAVIATDAQRDHPMAGLYRTDAARVIAELTAGGERRMLAALDALTTHRIAVGTPEWLTNVNAPEDLHRLHV</sequence>
<comment type="function">
    <text evidence="8">Transfers a GMP moiety from GTP to Mo-molybdopterin (Mo-MPT) cofactor (Moco or molybdenum cofactor) to form Mo-molybdopterin guanine dinucleotide (Mo-MGD) cofactor.</text>
</comment>
<dbReference type="PANTHER" id="PTHR19136:SF81">
    <property type="entry name" value="MOLYBDENUM COFACTOR GUANYLYLTRANSFERASE"/>
    <property type="match status" value="1"/>
</dbReference>
<evidence type="ECO:0000256" key="1">
    <source>
        <dbReference type="ARBA" id="ARBA00022490"/>
    </source>
</evidence>
<dbReference type="Pfam" id="PF12804">
    <property type="entry name" value="NTP_transf_3"/>
    <property type="match status" value="1"/>
</dbReference>
<comment type="caution">
    <text evidence="10">The sequence shown here is derived from an EMBL/GenBank/DDBJ whole genome shotgun (WGS) entry which is preliminary data.</text>
</comment>
<dbReference type="InterPro" id="IPR013482">
    <property type="entry name" value="Molybde_CF_guanTrfase"/>
</dbReference>
<keyword evidence="1 8" id="KW-0963">Cytoplasm</keyword>
<evidence type="ECO:0000256" key="2">
    <source>
        <dbReference type="ARBA" id="ARBA00022679"/>
    </source>
</evidence>
<keyword evidence="11" id="KW-1185">Reference proteome</keyword>
<evidence type="ECO:0000256" key="4">
    <source>
        <dbReference type="ARBA" id="ARBA00022741"/>
    </source>
</evidence>
<dbReference type="CDD" id="cd02503">
    <property type="entry name" value="MobA"/>
    <property type="match status" value="1"/>
</dbReference>
<feature type="binding site" evidence="8">
    <location>
        <begin position="14"/>
        <end position="16"/>
    </location>
    <ligand>
        <name>GTP</name>
        <dbReference type="ChEBI" id="CHEBI:37565"/>
    </ligand>
</feature>
<feature type="binding site" evidence="8">
    <location>
        <position position="110"/>
    </location>
    <ligand>
        <name>Mg(2+)</name>
        <dbReference type="ChEBI" id="CHEBI:18420"/>
    </ligand>
</feature>
<keyword evidence="3 8" id="KW-0479">Metal-binding</keyword>
<dbReference type="InterPro" id="IPR029044">
    <property type="entry name" value="Nucleotide-diphossugar_trans"/>
</dbReference>
<organism evidence="10 11">
    <name type="scientific">Gordonia mangrovi</name>
    <dbReference type="NCBI Taxonomy" id="2665643"/>
    <lineage>
        <taxon>Bacteria</taxon>
        <taxon>Bacillati</taxon>
        <taxon>Actinomycetota</taxon>
        <taxon>Actinomycetes</taxon>
        <taxon>Mycobacteriales</taxon>
        <taxon>Gordoniaceae</taxon>
        <taxon>Gordonia</taxon>
    </lineage>
</organism>
<dbReference type="GO" id="GO:0006777">
    <property type="term" value="P:Mo-molybdopterin cofactor biosynthetic process"/>
    <property type="evidence" value="ECO:0007669"/>
    <property type="project" value="UniProtKB-KW"/>
</dbReference>
<evidence type="ECO:0000259" key="9">
    <source>
        <dbReference type="Pfam" id="PF12804"/>
    </source>
</evidence>
<dbReference type="HAMAP" id="MF_00316">
    <property type="entry name" value="MobA"/>
    <property type="match status" value="1"/>
</dbReference>
<evidence type="ECO:0000256" key="7">
    <source>
        <dbReference type="ARBA" id="ARBA00023150"/>
    </source>
</evidence>
<dbReference type="AlphaFoldDB" id="A0A6L7GSL8"/>
<keyword evidence="2 8" id="KW-0808">Transferase</keyword>
<dbReference type="RefSeq" id="WP_160902665.1">
    <property type="nucleotide sequence ID" value="NZ_CP102850.1"/>
</dbReference>
<protein>
    <recommendedName>
        <fullName evidence="8">Probable molybdenum cofactor guanylyltransferase</fullName>
        <shortName evidence="8">MoCo guanylyltransferase</shortName>
        <ecNumber evidence="8">2.7.7.77</ecNumber>
    </recommendedName>
    <alternativeName>
        <fullName evidence="8">GTP:molybdopterin guanylyltransferase</fullName>
    </alternativeName>
    <alternativeName>
        <fullName evidence="8">Mo-MPT guanylyltransferase</fullName>
    </alternativeName>
    <alternativeName>
        <fullName evidence="8">Molybdopterin guanylyltransferase</fullName>
    </alternativeName>
    <alternativeName>
        <fullName evidence="8">Molybdopterin-guanine dinucleotide synthase</fullName>
        <shortName evidence="8">MGD synthase</shortName>
    </alternativeName>
</protein>
<feature type="binding site" evidence="8">
    <location>
        <position position="78"/>
    </location>
    <ligand>
        <name>GTP</name>
        <dbReference type="ChEBI" id="CHEBI:37565"/>
    </ligand>
</feature>
<comment type="similarity">
    <text evidence="8">Belongs to the MobA family.</text>
</comment>
<dbReference type="EMBL" id="WMBR01000003">
    <property type="protein sequence ID" value="MXP22532.1"/>
    <property type="molecule type" value="Genomic_DNA"/>
</dbReference>
<feature type="domain" description="MobA-like NTP transferase" evidence="9">
    <location>
        <begin position="11"/>
        <end position="172"/>
    </location>
</feature>
<comment type="cofactor">
    <cofactor evidence="8">
        <name>Mg(2+)</name>
        <dbReference type="ChEBI" id="CHEBI:18420"/>
    </cofactor>
</comment>
<evidence type="ECO:0000256" key="3">
    <source>
        <dbReference type="ARBA" id="ARBA00022723"/>
    </source>
</evidence>
<gene>
    <name evidence="8" type="primary">mobA</name>
    <name evidence="10" type="ORF">GIY30_14390</name>
</gene>
<keyword evidence="7 8" id="KW-0501">Molybdenum cofactor biosynthesis</keyword>
<evidence type="ECO:0000256" key="8">
    <source>
        <dbReference type="HAMAP-Rule" id="MF_00316"/>
    </source>
</evidence>
<keyword evidence="6 8" id="KW-0342">GTP-binding</keyword>
<comment type="domain">
    <text evidence="8">The N-terminal domain determines nucleotide recognition and specific binding, while the C-terminal domain determines the specific binding to the target protein.</text>
</comment>
<dbReference type="SUPFAM" id="SSF53448">
    <property type="entry name" value="Nucleotide-diphospho-sugar transferases"/>
    <property type="match status" value="1"/>
</dbReference>
<dbReference type="EC" id="2.7.7.77" evidence="8"/>
<evidence type="ECO:0000256" key="6">
    <source>
        <dbReference type="ARBA" id="ARBA00023134"/>
    </source>
</evidence>
<evidence type="ECO:0000313" key="10">
    <source>
        <dbReference type="EMBL" id="MXP22532.1"/>
    </source>
</evidence>
<dbReference type="GO" id="GO:0046872">
    <property type="term" value="F:metal ion binding"/>
    <property type="evidence" value="ECO:0007669"/>
    <property type="project" value="UniProtKB-KW"/>
</dbReference>
<dbReference type="Gene3D" id="3.90.550.10">
    <property type="entry name" value="Spore Coat Polysaccharide Biosynthesis Protein SpsA, Chain A"/>
    <property type="match status" value="1"/>
</dbReference>
<comment type="catalytic activity">
    <reaction evidence="8">
        <text>Mo-molybdopterin + GTP + H(+) = Mo-molybdopterin guanine dinucleotide + diphosphate</text>
        <dbReference type="Rhea" id="RHEA:34243"/>
        <dbReference type="ChEBI" id="CHEBI:15378"/>
        <dbReference type="ChEBI" id="CHEBI:33019"/>
        <dbReference type="ChEBI" id="CHEBI:37565"/>
        <dbReference type="ChEBI" id="CHEBI:71302"/>
        <dbReference type="ChEBI" id="CHEBI:71310"/>
        <dbReference type="EC" id="2.7.7.77"/>
    </reaction>
</comment>
<dbReference type="PANTHER" id="PTHR19136">
    <property type="entry name" value="MOLYBDENUM COFACTOR GUANYLYLTRANSFERASE"/>
    <property type="match status" value="1"/>
</dbReference>
<accession>A0A6L7GSL8</accession>
<evidence type="ECO:0000256" key="5">
    <source>
        <dbReference type="ARBA" id="ARBA00022842"/>
    </source>
</evidence>
<dbReference type="Proteomes" id="UP000475545">
    <property type="component" value="Unassembled WGS sequence"/>
</dbReference>
<feature type="binding site" evidence="8">
    <location>
        <position position="26"/>
    </location>
    <ligand>
        <name>GTP</name>
        <dbReference type="ChEBI" id="CHEBI:37565"/>
    </ligand>
</feature>
<proteinExistence type="inferred from homology"/>
<comment type="caution">
    <text evidence="8">Lacks conserved residue(s) required for the propagation of feature annotation.</text>
</comment>
<dbReference type="GO" id="GO:0005737">
    <property type="term" value="C:cytoplasm"/>
    <property type="evidence" value="ECO:0007669"/>
    <property type="project" value="UniProtKB-SubCell"/>
</dbReference>